<comment type="caution">
    <text evidence="2">The sequence shown here is derived from an EMBL/GenBank/DDBJ whole genome shotgun (WGS) entry which is preliminary data.</text>
</comment>
<evidence type="ECO:0000313" key="4">
    <source>
        <dbReference type="EMBL" id="CAF3595353.1"/>
    </source>
</evidence>
<gene>
    <name evidence="2" type="ORF">GPM918_LOCUS3966</name>
    <name evidence="3" type="ORF">OVA965_LOCUS29694</name>
    <name evidence="4" type="ORF">SRO942_LOCUS3966</name>
    <name evidence="5" type="ORF">TMI583_LOCUS30480</name>
</gene>
<feature type="chain" id="PRO_5036223020" evidence="1">
    <location>
        <begin position="20"/>
        <end position="161"/>
    </location>
</feature>
<evidence type="ECO:0000256" key="1">
    <source>
        <dbReference type="SAM" id="SignalP"/>
    </source>
</evidence>
<evidence type="ECO:0000313" key="5">
    <source>
        <dbReference type="EMBL" id="CAF4138005.1"/>
    </source>
</evidence>
<sequence length="161" mass="19003">MALRFLALLLCLLENHFYAQTNSFRSSQCHYLIHDENHATTTIANDTDEIQTSFGLFKHLNKDDKTMYDLINNMRKNDRDFVYDDEEEDIQDEDINYQENIPNEYDDKYINQTQTTNGEKNDYVFSYRKDDNAQDSVTVQQTKNLVNSTTEQSRLADTSRE</sequence>
<proteinExistence type="predicted"/>
<keyword evidence="1" id="KW-0732">Signal</keyword>
<protein>
    <submittedName>
        <fullName evidence="2">Uncharacterized protein</fullName>
    </submittedName>
</protein>
<organism evidence="2 6">
    <name type="scientific">Didymodactylos carnosus</name>
    <dbReference type="NCBI Taxonomy" id="1234261"/>
    <lineage>
        <taxon>Eukaryota</taxon>
        <taxon>Metazoa</taxon>
        <taxon>Spiralia</taxon>
        <taxon>Gnathifera</taxon>
        <taxon>Rotifera</taxon>
        <taxon>Eurotatoria</taxon>
        <taxon>Bdelloidea</taxon>
        <taxon>Philodinida</taxon>
        <taxon>Philodinidae</taxon>
        <taxon>Didymodactylos</taxon>
    </lineage>
</organism>
<name>A0A813TBF7_9BILA</name>
<feature type="signal peptide" evidence="1">
    <location>
        <begin position="1"/>
        <end position="19"/>
    </location>
</feature>
<reference evidence="2" key="1">
    <citation type="submission" date="2021-02" db="EMBL/GenBank/DDBJ databases">
        <authorList>
            <person name="Nowell W R."/>
        </authorList>
    </citation>
    <scope>NUCLEOTIDE SEQUENCE</scope>
</reference>
<dbReference type="EMBL" id="CAJNOK010021071">
    <property type="protein sequence ID" value="CAF1326674.1"/>
    <property type="molecule type" value="Genomic_DNA"/>
</dbReference>
<keyword evidence="6" id="KW-1185">Reference proteome</keyword>
<dbReference type="EMBL" id="CAJOBA010042686">
    <property type="protein sequence ID" value="CAF4138005.1"/>
    <property type="molecule type" value="Genomic_DNA"/>
</dbReference>
<dbReference type="Proteomes" id="UP000663829">
    <property type="component" value="Unassembled WGS sequence"/>
</dbReference>
<dbReference type="Proteomes" id="UP000682733">
    <property type="component" value="Unassembled WGS sequence"/>
</dbReference>
<dbReference type="EMBL" id="CAJOBC010000512">
    <property type="protein sequence ID" value="CAF3595353.1"/>
    <property type="molecule type" value="Genomic_DNA"/>
</dbReference>
<dbReference type="Proteomes" id="UP000681722">
    <property type="component" value="Unassembled WGS sequence"/>
</dbReference>
<evidence type="ECO:0000313" key="3">
    <source>
        <dbReference type="EMBL" id="CAF1326674.1"/>
    </source>
</evidence>
<evidence type="ECO:0000313" key="6">
    <source>
        <dbReference type="Proteomes" id="UP000663829"/>
    </source>
</evidence>
<dbReference type="Proteomes" id="UP000677228">
    <property type="component" value="Unassembled WGS sequence"/>
</dbReference>
<dbReference type="EMBL" id="CAJNOQ010000512">
    <property type="protein sequence ID" value="CAF0809779.1"/>
    <property type="molecule type" value="Genomic_DNA"/>
</dbReference>
<evidence type="ECO:0000313" key="2">
    <source>
        <dbReference type="EMBL" id="CAF0809779.1"/>
    </source>
</evidence>
<dbReference type="AlphaFoldDB" id="A0A813TBF7"/>
<accession>A0A813TBF7</accession>